<evidence type="ECO:0000313" key="10">
    <source>
        <dbReference type="Proteomes" id="UP000310066"/>
    </source>
</evidence>
<comment type="similarity">
    <text evidence="2">Belongs to the TAF7 family.</text>
</comment>
<feature type="compositionally biased region" description="Polar residues" evidence="7">
    <location>
        <begin position="54"/>
        <end position="63"/>
    </location>
</feature>
<evidence type="ECO:0000259" key="8">
    <source>
        <dbReference type="SMART" id="SM01370"/>
    </source>
</evidence>
<dbReference type="GO" id="GO:0051123">
    <property type="term" value="P:RNA polymerase II preinitiation complex assembly"/>
    <property type="evidence" value="ECO:0007669"/>
    <property type="project" value="TreeGrafter"/>
</dbReference>
<dbReference type="OrthoDB" id="153872at2759"/>
<evidence type="ECO:0000256" key="2">
    <source>
        <dbReference type="ARBA" id="ARBA00009368"/>
    </source>
</evidence>
<evidence type="ECO:0000256" key="4">
    <source>
        <dbReference type="ARBA" id="ARBA00023163"/>
    </source>
</evidence>
<dbReference type="SMART" id="SM01370">
    <property type="entry name" value="TAFII55_N"/>
    <property type="match status" value="1"/>
</dbReference>
<proteinExistence type="inferred from homology"/>
<dbReference type="CDD" id="cd08047">
    <property type="entry name" value="TAF7"/>
    <property type="match status" value="1"/>
</dbReference>
<evidence type="ECO:0000256" key="5">
    <source>
        <dbReference type="ARBA" id="ARBA00023242"/>
    </source>
</evidence>
<feature type="compositionally biased region" description="Polar residues" evidence="7">
    <location>
        <begin position="456"/>
        <end position="470"/>
    </location>
</feature>
<dbReference type="PANTHER" id="PTHR12228:SF0">
    <property type="entry name" value="TATA-BOX BINDING PROTEIN ASSOCIATED FACTOR 7"/>
    <property type="match status" value="1"/>
</dbReference>
<protein>
    <recommendedName>
        <fullName evidence="8">TAFII55 protein conserved region domain-containing protein</fullName>
    </recommendedName>
</protein>
<organism evidence="9 10">
    <name type="scientific">Friedmanniomyces endolithicus</name>
    <dbReference type="NCBI Taxonomy" id="329885"/>
    <lineage>
        <taxon>Eukaryota</taxon>
        <taxon>Fungi</taxon>
        <taxon>Dikarya</taxon>
        <taxon>Ascomycota</taxon>
        <taxon>Pezizomycotina</taxon>
        <taxon>Dothideomycetes</taxon>
        <taxon>Dothideomycetidae</taxon>
        <taxon>Mycosphaerellales</taxon>
        <taxon>Teratosphaeriaceae</taxon>
        <taxon>Friedmanniomyces</taxon>
    </lineage>
</organism>
<comment type="caution">
    <text evidence="9">The sequence shown here is derived from an EMBL/GenBank/DDBJ whole genome shotgun (WGS) entry which is preliminary data.</text>
</comment>
<feature type="coiled-coil region" evidence="6">
    <location>
        <begin position="315"/>
        <end position="342"/>
    </location>
</feature>
<sequence length="566" mass="62076">MPSIKLKGPAQPQSQQNGTTAARTAASPAPTVASTAAPKLKIKPPQLSVAPAEQPSSSVSGINKKQAATRKPNAAASKKRSANDDLAPAAKRVASGAQPARKPSAILKIKPVIAPYPALSATTPLTAGGINKLKLGGPRRQSTARVKALTTHNVRREIPKRETGVGYDSEDSEREEDPAIQQGLILRMQPGEDADLLRTAIAEGRVGLKEQGGVDVSIRFVTADLRRALVKVKGRMYAAALVDLPCIVESMKSWDKKGWWKVADVCQMLLVLGPVQTEAQIRDFPLPREVNKETMQYAHGLTPPMHYVRKRRFRKRVSHRQLENVEEEVERLMKEDYLWEQQHGKITHQEYSLAQWERMQYEPEERPYDTEADAEGEYVDDTMGYDDGYEETPLEDEVDAAALEAQIAEEMANDHVEEAPAGSDPITESPVNLVDPAASSTGIEQPITEDSAAETPAQTPFAETQEPMTQDEQSSDEDDDSDHDDDEEDSPEVVDEDAAEKAAVRAQQLEEVADLEREIVAVKAKANAMANQLLKKRELDKLGKLEGDLKMKLSAFGLEGEGEGEE</sequence>
<dbReference type="PANTHER" id="PTHR12228">
    <property type="entry name" value="TRANSCRIPTION INITIATION FACTOR TFIID 55 KD SUBUNIT-RELATED"/>
    <property type="match status" value="1"/>
</dbReference>
<keyword evidence="4" id="KW-0804">Transcription</keyword>
<dbReference type="GO" id="GO:0016251">
    <property type="term" value="F:RNA polymerase II general transcription initiation factor activity"/>
    <property type="evidence" value="ECO:0007669"/>
    <property type="project" value="TreeGrafter"/>
</dbReference>
<dbReference type="STRING" id="329885.A0A4U0U058"/>
<reference evidence="9 10" key="1">
    <citation type="submission" date="2017-03" db="EMBL/GenBank/DDBJ databases">
        <title>Genomes of endolithic fungi from Antarctica.</title>
        <authorList>
            <person name="Coleine C."/>
            <person name="Masonjones S."/>
            <person name="Stajich J.E."/>
        </authorList>
    </citation>
    <scope>NUCLEOTIDE SEQUENCE [LARGE SCALE GENOMIC DNA]</scope>
    <source>
        <strain evidence="9 10">CCFEE 5311</strain>
    </source>
</reference>
<keyword evidence="6" id="KW-0175">Coiled coil</keyword>
<evidence type="ECO:0000313" key="9">
    <source>
        <dbReference type="EMBL" id="TKA27435.1"/>
    </source>
</evidence>
<evidence type="ECO:0000256" key="3">
    <source>
        <dbReference type="ARBA" id="ARBA00023015"/>
    </source>
</evidence>
<comment type="subcellular location">
    <subcellularLocation>
        <location evidence="1">Nucleus</location>
    </subcellularLocation>
</comment>
<dbReference type="InterPro" id="IPR006751">
    <property type="entry name" value="TAFII55_prot_cons_reg"/>
</dbReference>
<feature type="compositionally biased region" description="Acidic residues" evidence="7">
    <location>
        <begin position="473"/>
        <end position="498"/>
    </location>
</feature>
<accession>A0A4U0U058</accession>
<evidence type="ECO:0000256" key="7">
    <source>
        <dbReference type="SAM" id="MobiDB-lite"/>
    </source>
</evidence>
<name>A0A4U0U058_9PEZI</name>
<feature type="domain" description="TAFII55 protein conserved region" evidence="8">
    <location>
        <begin position="180"/>
        <end position="341"/>
    </location>
</feature>
<keyword evidence="5" id="KW-0539">Nucleus</keyword>
<gene>
    <name evidence="9" type="ORF">B0A54_16450</name>
</gene>
<dbReference type="AlphaFoldDB" id="A0A4U0U058"/>
<evidence type="ECO:0000256" key="6">
    <source>
        <dbReference type="SAM" id="Coils"/>
    </source>
</evidence>
<evidence type="ECO:0000256" key="1">
    <source>
        <dbReference type="ARBA" id="ARBA00004123"/>
    </source>
</evidence>
<feature type="compositionally biased region" description="Low complexity" evidence="7">
    <location>
        <begin position="19"/>
        <end position="38"/>
    </location>
</feature>
<dbReference type="GO" id="GO:0005669">
    <property type="term" value="C:transcription factor TFIID complex"/>
    <property type="evidence" value="ECO:0007669"/>
    <property type="project" value="InterPro"/>
</dbReference>
<dbReference type="InterPro" id="IPR037817">
    <property type="entry name" value="TAF7"/>
</dbReference>
<dbReference type="Proteomes" id="UP000310066">
    <property type="component" value="Unassembled WGS sequence"/>
</dbReference>
<feature type="region of interest" description="Disordered" evidence="7">
    <location>
        <begin position="1"/>
        <end position="101"/>
    </location>
</feature>
<keyword evidence="3" id="KW-0805">Transcription regulation</keyword>
<feature type="region of interest" description="Disordered" evidence="7">
    <location>
        <begin position="416"/>
        <end position="505"/>
    </location>
</feature>
<dbReference type="Pfam" id="PF04658">
    <property type="entry name" value="TAFII55_N"/>
    <property type="match status" value="1"/>
</dbReference>
<dbReference type="EMBL" id="NAJP01000128">
    <property type="protein sequence ID" value="TKA27435.1"/>
    <property type="molecule type" value="Genomic_DNA"/>
</dbReference>